<proteinExistence type="predicted"/>
<name>A0A251XK51_CLAMM</name>
<keyword evidence="2" id="KW-1185">Reference proteome</keyword>
<dbReference type="EMBL" id="MDHH01000001">
    <property type="protein sequence ID" value="OUE03817.1"/>
    <property type="molecule type" value="Genomic_DNA"/>
</dbReference>
<protein>
    <submittedName>
        <fullName evidence="1">Uncharacterized protein</fullName>
    </submittedName>
</protein>
<dbReference type="AlphaFoldDB" id="A0A251XK51"/>
<gene>
    <name evidence="1" type="ORF">CMMCAS07_02640</name>
</gene>
<organism evidence="1 2">
    <name type="scientific">Clavibacter michiganensis subsp. michiganensis</name>
    <dbReference type="NCBI Taxonomy" id="33013"/>
    <lineage>
        <taxon>Bacteria</taxon>
        <taxon>Bacillati</taxon>
        <taxon>Actinomycetota</taxon>
        <taxon>Actinomycetes</taxon>
        <taxon>Micrococcales</taxon>
        <taxon>Microbacteriaceae</taxon>
        <taxon>Clavibacter</taxon>
    </lineage>
</organism>
<reference evidence="1 2" key="1">
    <citation type="submission" date="2016-08" db="EMBL/GenBank/DDBJ databases">
        <title>Genome sequence of Clavibacter michiganensis subsp. michiganensis strain CASJ007.</title>
        <authorList>
            <person name="Thapa S.P."/>
            <person name="Coaker G."/>
        </authorList>
    </citation>
    <scope>NUCLEOTIDE SEQUENCE [LARGE SCALE GENOMIC DNA]</scope>
    <source>
        <strain evidence="1">CASJ007</strain>
    </source>
</reference>
<evidence type="ECO:0000313" key="2">
    <source>
        <dbReference type="Proteomes" id="UP000195062"/>
    </source>
</evidence>
<comment type="caution">
    <text evidence="1">The sequence shown here is derived from an EMBL/GenBank/DDBJ whole genome shotgun (WGS) entry which is preliminary data.</text>
</comment>
<sequence>MPQSVTVDVTDTVGRYGRLVIGRDSDGELQISSTESAVLSEVASSRRIAPLLTERVDATTYRVQAWARGSSSRSS</sequence>
<evidence type="ECO:0000313" key="1">
    <source>
        <dbReference type="EMBL" id="OUE03817.1"/>
    </source>
</evidence>
<accession>A0A251XK51</accession>
<dbReference type="Proteomes" id="UP000195062">
    <property type="component" value="Unassembled WGS sequence"/>
</dbReference>